<dbReference type="PANTHER" id="PTHR36766">
    <property type="entry name" value="PLANT BROAD-SPECTRUM MILDEW RESISTANCE PROTEIN RPW8"/>
    <property type="match status" value="1"/>
</dbReference>
<dbReference type="InterPro" id="IPR042197">
    <property type="entry name" value="Apaf_helical"/>
</dbReference>
<dbReference type="Proteomes" id="UP001341840">
    <property type="component" value="Unassembled WGS sequence"/>
</dbReference>
<keyword evidence="10" id="KW-1185">Reference proteome</keyword>
<dbReference type="InterPro" id="IPR032675">
    <property type="entry name" value="LRR_dom_sf"/>
</dbReference>
<dbReference type="Pfam" id="PF23559">
    <property type="entry name" value="WHD_DRP"/>
    <property type="match status" value="1"/>
</dbReference>
<dbReference type="Gene3D" id="1.10.8.430">
    <property type="entry name" value="Helical domain of apoptotic protease-activating factors"/>
    <property type="match status" value="1"/>
</dbReference>
<dbReference type="InterPro" id="IPR036388">
    <property type="entry name" value="WH-like_DNA-bd_sf"/>
</dbReference>
<organism evidence="9 10">
    <name type="scientific">Stylosanthes scabra</name>
    <dbReference type="NCBI Taxonomy" id="79078"/>
    <lineage>
        <taxon>Eukaryota</taxon>
        <taxon>Viridiplantae</taxon>
        <taxon>Streptophyta</taxon>
        <taxon>Embryophyta</taxon>
        <taxon>Tracheophyta</taxon>
        <taxon>Spermatophyta</taxon>
        <taxon>Magnoliopsida</taxon>
        <taxon>eudicotyledons</taxon>
        <taxon>Gunneridae</taxon>
        <taxon>Pentapetalae</taxon>
        <taxon>rosids</taxon>
        <taxon>fabids</taxon>
        <taxon>Fabales</taxon>
        <taxon>Fabaceae</taxon>
        <taxon>Papilionoideae</taxon>
        <taxon>50 kb inversion clade</taxon>
        <taxon>dalbergioids sensu lato</taxon>
        <taxon>Dalbergieae</taxon>
        <taxon>Pterocarpus clade</taxon>
        <taxon>Stylosanthes</taxon>
    </lineage>
</organism>
<feature type="domain" description="Disease resistance R13L4/SHOC-2-like LRR" evidence="8">
    <location>
        <begin position="553"/>
        <end position="687"/>
    </location>
</feature>
<dbReference type="Gene3D" id="1.10.10.10">
    <property type="entry name" value="Winged helix-like DNA-binding domain superfamily/Winged helix DNA-binding domain"/>
    <property type="match status" value="1"/>
</dbReference>
<sequence>MTEFVSGVATVLLDKLATKAYQEIALACGLNGEVAKFQSKMKLINSYLMDAEEKQAEKSSIVEWLKQLRDIFDDAIDILDEIEYEAKRKEVIQMYGSTCSKVRRFFSCSSNPLRFRIKMAHKIRDVKQRIDEKVREGADLGIAEHVSASTSRKDSSWRETSSFVPPRVTGRIEEKQNLIDLLVELQAPPKSKSQHENKIDVIPIVGIGGLGKTTLAQMVYHDDIVKGHFDLQMWVCVSDDDRDFDVKRVIQQIVKAAPAGDTRVDQNSSLDELLTLLKQRLHEKRFLLVLDDIWNEDPMKWDALRGHLESACSVMNLKGSKIIVTTRRNTVASIVGTKPPILLSGLPPKECWGLFVKCAFQEEKEAEQYPRLQEIGEAILEKCKGVPLAITTLGCLLRSKQCDEHEWKKIRDSEIWKLDAKDDGILPSLRLSYNHLPQRVKQCFSLCSLYPKDYTYQANQLIMLWMAHGLLQPINEKQDSEQIGESYIRILLSASFLQLDDDDDIPIQDAIGLYGLKMHDLIHDLAMSTMKKSNKTRTIISSKTQHGSSVEWTSNEFKHLKVLDLDSTKLEFLPDDCFVKVKYLRCLRLSEENMLEKLPSSICKLHILQSLDLSGCNNLLELPKSMRNLVSLRYLFLSSFSGTSLSFMDTGNFQQLQCLLIMDCENLVSLPSALGHLTVLKKLIIGGCEELVNFEDEEDEGKQHDVIVHDLKLEIFMIYESPKLKALPKWLKRSVKTLRFMGIIDTMIEALPEWLPGATTLEQLYIISCKRLSSLPDNMEQLHNLIHLYIEDCPQLIERCKEDSGPDWHKIAHIPRRQSRSSTFRDEASAYYVVVQISTLHQ</sequence>
<dbReference type="InterPro" id="IPR055414">
    <property type="entry name" value="LRR_R13L4/SHOC2-like"/>
</dbReference>
<dbReference type="InterPro" id="IPR027417">
    <property type="entry name" value="P-loop_NTPase"/>
</dbReference>
<dbReference type="Pfam" id="PF18052">
    <property type="entry name" value="Rx_N"/>
    <property type="match status" value="1"/>
</dbReference>
<dbReference type="Gene3D" id="3.40.50.300">
    <property type="entry name" value="P-loop containing nucleotide triphosphate hydrolases"/>
    <property type="match status" value="1"/>
</dbReference>
<accession>A0ABU6U747</accession>
<evidence type="ECO:0000259" key="8">
    <source>
        <dbReference type="Pfam" id="PF23598"/>
    </source>
</evidence>
<dbReference type="InterPro" id="IPR041118">
    <property type="entry name" value="Rx_N"/>
</dbReference>
<evidence type="ECO:0000256" key="2">
    <source>
        <dbReference type="ARBA" id="ARBA00022741"/>
    </source>
</evidence>
<evidence type="ECO:0000256" key="3">
    <source>
        <dbReference type="ARBA" id="ARBA00022821"/>
    </source>
</evidence>
<keyword evidence="4" id="KW-0067">ATP-binding</keyword>
<dbReference type="EMBL" id="JASCZI010120861">
    <property type="protein sequence ID" value="MED6156260.1"/>
    <property type="molecule type" value="Genomic_DNA"/>
</dbReference>
<dbReference type="Pfam" id="PF00931">
    <property type="entry name" value="NB-ARC"/>
    <property type="match status" value="1"/>
</dbReference>
<dbReference type="Gene3D" id="3.80.10.10">
    <property type="entry name" value="Ribonuclease Inhibitor"/>
    <property type="match status" value="1"/>
</dbReference>
<protein>
    <recommendedName>
        <fullName evidence="11">Disease resistance protein RGA3</fullName>
    </recommendedName>
</protein>
<evidence type="ECO:0000259" key="7">
    <source>
        <dbReference type="Pfam" id="PF23559"/>
    </source>
</evidence>
<keyword evidence="1" id="KW-0677">Repeat</keyword>
<evidence type="ECO:0008006" key="11">
    <source>
        <dbReference type="Google" id="ProtNLM"/>
    </source>
</evidence>
<keyword evidence="3" id="KW-0611">Plant defense</keyword>
<gene>
    <name evidence="9" type="ORF">PIB30_012821</name>
</gene>
<dbReference type="InterPro" id="IPR002182">
    <property type="entry name" value="NB-ARC"/>
</dbReference>
<dbReference type="PRINTS" id="PR00364">
    <property type="entry name" value="DISEASERSIST"/>
</dbReference>
<dbReference type="Gene3D" id="1.20.5.4130">
    <property type="match status" value="1"/>
</dbReference>
<evidence type="ECO:0000259" key="6">
    <source>
        <dbReference type="Pfam" id="PF18052"/>
    </source>
</evidence>
<dbReference type="SUPFAM" id="SSF52540">
    <property type="entry name" value="P-loop containing nucleoside triphosphate hydrolases"/>
    <property type="match status" value="1"/>
</dbReference>
<evidence type="ECO:0000313" key="9">
    <source>
        <dbReference type="EMBL" id="MED6156260.1"/>
    </source>
</evidence>
<feature type="domain" description="NB-ARC" evidence="5">
    <location>
        <begin position="196"/>
        <end position="364"/>
    </location>
</feature>
<dbReference type="SUPFAM" id="SSF52058">
    <property type="entry name" value="L domain-like"/>
    <property type="match status" value="1"/>
</dbReference>
<evidence type="ECO:0000313" key="10">
    <source>
        <dbReference type="Proteomes" id="UP001341840"/>
    </source>
</evidence>
<evidence type="ECO:0000259" key="5">
    <source>
        <dbReference type="Pfam" id="PF00931"/>
    </source>
</evidence>
<reference evidence="9 10" key="1">
    <citation type="journal article" date="2023" name="Plants (Basel)">
        <title>Bridging the Gap: Combining Genomics and Transcriptomics Approaches to Understand Stylosanthes scabra, an Orphan Legume from the Brazilian Caatinga.</title>
        <authorList>
            <person name="Ferreira-Neto J.R.C."/>
            <person name="da Silva M.D."/>
            <person name="Binneck E."/>
            <person name="de Melo N.F."/>
            <person name="da Silva R.H."/>
            <person name="de Melo A.L.T.M."/>
            <person name="Pandolfi V."/>
            <person name="Bustamante F.O."/>
            <person name="Brasileiro-Vidal A.C."/>
            <person name="Benko-Iseppon A.M."/>
        </authorList>
    </citation>
    <scope>NUCLEOTIDE SEQUENCE [LARGE SCALE GENOMIC DNA]</scope>
    <source>
        <tissue evidence="9">Leaves</tissue>
    </source>
</reference>
<comment type="caution">
    <text evidence="9">The sequence shown here is derived from an EMBL/GenBank/DDBJ whole genome shotgun (WGS) entry which is preliminary data.</text>
</comment>
<dbReference type="Pfam" id="PF23598">
    <property type="entry name" value="LRR_14"/>
    <property type="match status" value="1"/>
</dbReference>
<feature type="domain" description="Disease resistance N-terminal" evidence="6">
    <location>
        <begin position="10"/>
        <end position="97"/>
    </location>
</feature>
<name>A0ABU6U747_9FABA</name>
<keyword evidence="2" id="KW-0547">Nucleotide-binding</keyword>
<dbReference type="PANTHER" id="PTHR36766:SF61">
    <property type="entry name" value="NB-ARC DOMAIN DISEASE RESISTANCE PROTEIN"/>
    <property type="match status" value="1"/>
</dbReference>
<dbReference type="InterPro" id="IPR058922">
    <property type="entry name" value="WHD_DRP"/>
</dbReference>
<evidence type="ECO:0000256" key="4">
    <source>
        <dbReference type="ARBA" id="ARBA00022840"/>
    </source>
</evidence>
<evidence type="ECO:0000256" key="1">
    <source>
        <dbReference type="ARBA" id="ARBA00022737"/>
    </source>
</evidence>
<proteinExistence type="predicted"/>
<feature type="domain" description="Disease resistance protein winged helix" evidence="7">
    <location>
        <begin position="449"/>
        <end position="526"/>
    </location>
</feature>